<dbReference type="Pfam" id="PF04986">
    <property type="entry name" value="Y2_Tnp"/>
    <property type="match status" value="1"/>
</dbReference>
<keyword evidence="4" id="KW-1185">Reference proteome</keyword>
<dbReference type="InterPro" id="IPR007069">
    <property type="entry name" value="Transposase_32"/>
</dbReference>
<dbReference type="Proteomes" id="UP000272888">
    <property type="component" value="Unassembled WGS sequence"/>
</dbReference>
<sequence length="276" mass="30475">MGSQLPAGRAPVPGTGARLRFKIIQTLMGCAESDRPIRRRKRRRARRQGVRGGQTGAVSFLQFFGSALQVTPHDPALVPEGVFAPGEGGVRFEALPPPTQGEVERLLRVVRHRVLRLLEKRGALPAQGPEDALQAYQAHSLQQRLRWTEVDVRPPPNKQPRCALLEGFSLHANTHLHANDRQGLERRCRYGARGALALERPSRAEDDRIAYRMKRPLPDGTTHLLFTGLELLRRLASLVPGASGKPHEVPRRLRSRRQTAAISAPSSRCGGGERGA</sequence>
<evidence type="ECO:0000313" key="3">
    <source>
        <dbReference type="EMBL" id="RKH67703.1"/>
    </source>
</evidence>
<dbReference type="GO" id="GO:0004803">
    <property type="term" value="F:transposase activity"/>
    <property type="evidence" value="ECO:0007669"/>
    <property type="project" value="InterPro"/>
</dbReference>
<feature type="domain" description="Transposase IS801/IS1294" evidence="2">
    <location>
        <begin position="56"/>
        <end position="241"/>
    </location>
</feature>
<dbReference type="GO" id="GO:0003677">
    <property type="term" value="F:DNA binding"/>
    <property type="evidence" value="ECO:0007669"/>
    <property type="project" value="InterPro"/>
</dbReference>
<comment type="caution">
    <text evidence="3">The sequence shown here is derived from an EMBL/GenBank/DDBJ whole genome shotgun (WGS) entry which is preliminary data.</text>
</comment>
<reference evidence="4" key="1">
    <citation type="submission" date="2018-09" db="EMBL/GenBank/DDBJ databases">
        <authorList>
            <person name="Livingstone P.G."/>
            <person name="Whitworth D.E."/>
        </authorList>
    </citation>
    <scope>NUCLEOTIDE SEQUENCE [LARGE SCALE GENOMIC DNA]</scope>
    <source>
        <strain evidence="4">CA051B</strain>
    </source>
</reference>
<evidence type="ECO:0000259" key="2">
    <source>
        <dbReference type="Pfam" id="PF04986"/>
    </source>
</evidence>
<accession>A0A3A8QG88</accession>
<evidence type="ECO:0000313" key="4">
    <source>
        <dbReference type="Proteomes" id="UP000272888"/>
    </source>
</evidence>
<organism evidence="3 4">
    <name type="scientific">Corallococcus llansteffanensis</name>
    <dbReference type="NCBI Taxonomy" id="2316731"/>
    <lineage>
        <taxon>Bacteria</taxon>
        <taxon>Pseudomonadati</taxon>
        <taxon>Myxococcota</taxon>
        <taxon>Myxococcia</taxon>
        <taxon>Myxococcales</taxon>
        <taxon>Cystobacterineae</taxon>
        <taxon>Myxococcaceae</taxon>
        <taxon>Corallococcus</taxon>
    </lineage>
</organism>
<name>A0A3A8QG88_9BACT</name>
<dbReference type="GO" id="GO:0006313">
    <property type="term" value="P:DNA transposition"/>
    <property type="evidence" value="ECO:0007669"/>
    <property type="project" value="InterPro"/>
</dbReference>
<protein>
    <recommendedName>
        <fullName evidence="2">Transposase IS801/IS1294 domain-containing protein</fullName>
    </recommendedName>
</protein>
<dbReference type="EMBL" id="RAWB01000014">
    <property type="protein sequence ID" value="RKH67703.1"/>
    <property type="molecule type" value="Genomic_DNA"/>
</dbReference>
<feature type="region of interest" description="Disordered" evidence="1">
    <location>
        <begin position="241"/>
        <end position="276"/>
    </location>
</feature>
<evidence type="ECO:0000256" key="1">
    <source>
        <dbReference type="SAM" id="MobiDB-lite"/>
    </source>
</evidence>
<proteinExistence type="predicted"/>
<gene>
    <name evidence="3" type="ORF">D7V93_02500</name>
</gene>
<dbReference type="AlphaFoldDB" id="A0A3A8QG88"/>